<name>A0A9P4NK73_9PEZI</name>
<dbReference type="Proteomes" id="UP000800235">
    <property type="component" value="Unassembled WGS sequence"/>
</dbReference>
<gene>
    <name evidence="1" type="ORF">EJ08DRAFT_421060</name>
</gene>
<proteinExistence type="predicted"/>
<organism evidence="1 2">
    <name type="scientific">Tothia fuscella</name>
    <dbReference type="NCBI Taxonomy" id="1048955"/>
    <lineage>
        <taxon>Eukaryota</taxon>
        <taxon>Fungi</taxon>
        <taxon>Dikarya</taxon>
        <taxon>Ascomycota</taxon>
        <taxon>Pezizomycotina</taxon>
        <taxon>Dothideomycetes</taxon>
        <taxon>Pleosporomycetidae</taxon>
        <taxon>Venturiales</taxon>
        <taxon>Cylindrosympodiaceae</taxon>
        <taxon>Tothia</taxon>
    </lineage>
</organism>
<protein>
    <submittedName>
        <fullName evidence="1">Uncharacterized protein</fullName>
    </submittedName>
</protein>
<dbReference type="EMBL" id="MU007076">
    <property type="protein sequence ID" value="KAF2424262.1"/>
    <property type="molecule type" value="Genomic_DNA"/>
</dbReference>
<evidence type="ECO:0000313" key="1">
    <source>
        <dbReference type="EMBL" id="KAF2424262.1"/>
    </source>
</evidence>
<sequence length="117" mass="12691">MFMLKVRRLTFLAATLSSKVSNFSLSSSLILQLLDYHLNQHYTHGFFAGTILATPNFTQNQHQLSSMGSFGTSTISSSSSSELHVCLAATIAVANLNDLHCLSKTDLFGLLISRGPP</sequence>
<reference evidence="1" key="1">
    <citation type="journal article" date="2020" name="Stud. Mycol.">
        <title>101 Dothideomycetes genomes: a test case for predicting lifestyles and emergence of pathogens.</title>
        <authorList>
            <person name="Haridas S."/>
            <person name="Albert R."/>
            <person name="Binder M."/>
            <person name="Bloem J."/>
            <person name="Labutti K."/>
            <person name="Salamov A."/>
            <person name="Andreopoulos B."/>
            <person name="Baker S."/>
            <person name="Barry K."/>
            <person name="Bills G."/>
            <person name="Bluhm B."/>
            <person name="Cannon C."/>
            <person name="Castanera R."/>
            <person name="Culley D."/>
            <person name="Daum C."/>
            <person name="Ezra D."/>
            <person name="Gonzalez J."/>
            <person name="Henrissat B."/>
            <person name="Kuo A."/>
            <person name="Liang C."/>
            <person name="Lipzen A."/>
            <person name="Lutzoni F."/>
            <person name="Magnuson J."/>
            <person name="Mondo S."/>
            <person name="Nolan M."/>
            <person name="Ohm R."/>
            <person name="Pangilinan J."/>
            <person name="Park H.-J."/>
            <person name="Ramirez L."/>
            <person name="Alfaro M."/>
            <person name="Sun H."/>
            <person name="Tritt A."/>
            <person name="Yoshinaga Y."/>
            <person name="Zwiers L.-H."/>
            <person name="Turgeon B."/>
            <person name="Goodwin S."/>
            <person name="Spatafora J."/>
            <person name="Crous P."/>
            <person name="Grigoriev I."/>
        </authorList>
    </citation>
    <scope>NUCLEOTIDE SEQUENCE</scope>
    <source>
        <strain evidence="1">CBS 130266</strain>
    </source>
</reference>
<accession>A0A9P4NK73</accession>
<comment type="caution">
    <text evidence="1">The sequence shown here is derived from an EMBL/GenBank/DDBJ whole genome shotgun (WGS) entry which is preliminary data.</text>
</comment>
<keyword evidence="2" id="KW-1185">Reference proteome</keyword>
<dbReference type="AlphaFoldDB" id="A0A9P4NK73"/>
<evidence type="ECO:0000313" key="2">
    <source>
        <dbReference type="Proteomes" id="UP000800235"/>
    </source>
</evidence>